<sequence length="454" mass="51309">MDTSSSETPVPQLTLSRTRPRADTKSLLGAHYQELIPDQRIDLLPPGIESDYTRERLLKSLAYADALLRTKHRKLSPIGGRALLLYKDAVATLLDMEEGDITGDMEDDFELIKDESLALIRTHEEAVQFRACLNLVRPLNNATLYESIIALQKTAFYARYGDVFAQVCGSIRAEAEARKIHGWEALVKSYWTEIQAKITTERDIWKKAMCGEEELDGRCPIHIAISEVCTAGGFNFTETLTIVHHYAIRNEVVHSNFEEMIRKGHFNDLSAQLHRDLYNIPKVIAFSEGLQAKLMMKIVRAMTAKWFIIDPELEDTVQTWVPSAALLEYHKKLKAGMLGGEGYKKMMGDIARQVAKNAREEKKQKELLEGVESNWGLSEGAISAKKKRVASASFKAEVQEMKKRRKLYDGLMNMADGLKTRANAYVEEYGSLESPPTVVKDTLLDSSEEWTETM</sequence>
<accession>A0A1E1JQA0</accession>
<reference evidence="3" key="1">
    <citation type="submission" date="2016-03" db="EMBL/GenBank/DDBJ databases">
        <authorList>
            <person name="Ploux O."/>
        </authorList>
    </citation>
    <scope>NUCLEOTIDE SEQUENCE [LARGE SCALE GENOMIC DNA]</scope>
    <source>
        <strain evidence="3">UK7</strain>
    </source>
</reference>
<dbReference type="InParanoid" id="A0A1E1JQA0"/>
<evidence type="ECO:0000313" key="3">
    <source>
        <dbReference type="Proteomes" id="UP000178129"/>
    </source>
</evidence>
<proteinExistence type="predicted"/>
<feature type="region of interest" description="Disordered" evidence="1">
    <location>
        <begin position="1"/>
        <end position="21"/>
    </location>
</feature>
<gene>
    <name evidence="2" type="ORF">RCO7_00869</name>
</gene>
<name>A0A1E1JQA0_9HELO</name>
<evidence type="ECO:0000256" key="1">
    <source>
        <dbReference type="SAM" id="MobiDB-lite"/>
    </source>
</evidence>
<dbReference type="AlphaFoldDB" id="A0A1E1JQA0"/>
<dbReference type="Proteomes" id="UP000178129">
    <property type="component" value="Unassembled WGS sequence"/>
</dbReference>
<organism evidence="2 3">
    <name type="scientific">Rhynchosporium graminicola</name>
    <dbReference type="NCBI Taxonomy" id="2792576"/>
    <lineage>
        <taxon>Eukaryota</taxon>
        <taxon>Fungi</taxon>
        <taxon>Dikarya</taxon>
        <taxon>Ascomycota</taxon>
        <taxon>Pezizomycotina</taxon>
        <taxon>Leotiomycetes</taxon>
        <taxon>Helotiales</taxon>
        <taxon>Ploettnerulaceae</taxon>
        <taxon>Rhynchosporium</taxon>
    </lineage>
</organism>
<evidence type="ECO:0000313" key="2">
    <source>
        <dbReference type="EMBL" id="CZS87889.1"/>
    </source>
</evidence>
<comment type="caution">
    <text evidence="2">The sequence shown here is derived from an EMBL/GenBank/DDBJ whole genome shotgun (WGS) entry which is preliminary data.</text>
</comment>
<protein>
    <submittedName>
        <fullName evidence="2">Uncharacterized protein</fullName>
    </submittedName>
</protein>
<feature type="compositionally biased region" description="Polar residues" evidence="1">
    <location>
        <begin position="1"/>
        <end position="17"/>
    </location>
</feature>
<keyword evidence="3" id="KW-1185">Reference proteome</keyword>
<dbReference type="EMBL" id="FJUW01000001">
    <property type="protein sequence ID" value="CZS87889.1"/>
    <property type="molecule type" value="Genomic_DNA"/>
</dbReference>